<protein>
    <recommendedName>
        <fullName evidence="2">Core-binding (CB) domain-containing protein</fullName>
    </recommendedName>
</protein>
<feature type="non-terminal residue" evidence="3">
    <location>
        <position position="209"/>
    </location>
</feature>
<dbReference type="AlphaFoldDB" id="A0A382J5S1"/>
<evidence type="ECO:0000256" key="1">
    <source>
        <dbReference type="ARBA" id="ARBA00023125"/>
    </source>
</evidence>
<dbReference type="EMBL" id="UINC01072029">
    <property type="protein sequence ID" value="SVC07380.1"/>
    <property type="molecule type" value="Genomic_DNA"/>
</dbReference>
<dbReference type="InterPro" id="IPR010998">
    <property type="entry name" value="Integrase_recombinase_N"/>
</dbReference>
<dbReference type="GO" id="GO:0003677">
    <property type="term" value="F:DNA binding"/>
    <property type="evidence" value="ECO:0007669"/>
    <property type="project" value="UniProtKB-KW"/>
</dbReference>
<keyword evidence="1" id="KW-0238">DNA-binding</keyword>
<evidence type="ECO:0000313" key="3">
    <source>
        <dbReference type="EMBL" id="SVC07380.1"/>
    </source>
</evidence>
<sequence>MPHSKARSSTKEQWPRIRKRSGKKGLTFLVDTLDRIKHPETGLPDRIRQTFKTRAEAEVFAESLRIRLTNQGLQGFSLGQADLLDAERALKILNGKGVTLVDAAHCAMRYLVSCPEDKTVAEVVEEFISSKENVSPAGKPPVKPATITNYKSRLGWYKEACGDMLIKQVTEEVVHDWVVSRNTPRSNIQNLRPVKTLLQYATDKKYIPG</sequence>
<dbReference type="InterPro" id="IPR044068">
    <property type="entry name" value="CB"/>
</dbReference>
<evidence type="ECO:0000259" key="2">
    <source>
        <dbReference type="PROSITE" id="PS51900"/>
    </source>
</evidence>
<feature type="domain" description="Core-binding (CB)" evidence="2">
    <location>
        <begin position="118"/>
        <end position="202"/>
    </location>
</feature>
<dbReference type="PROSITE" id="PS51900">
    <property type="entry name" value="CB"/>
    <property type="match status" value="1"/>
</dbReference>
<dbReference type="Gene3D" id="1.10.150.130">
    <property type="match status" value="1"/>
</dbReference>
<gene>
    <name evidence="3" type="ORF">METZ01_LOCUS260234</name>
</gene>
<reference evidence="3" key="1">
    <citation type="submission" date="2018-05" db="EMBL/GenBank/DDBJ databases">
        <authorList>
            <person name="Lanie J.A."/>
            <person name="Ng W.-L."/>
            <person name="Kazmierczak K.M."/>
            <person name="Andrzejewski T.M."/>
            <person name="Davidsen T.M."/>
            <person name="Wayne K.J."/>
            <person name="Tettelin H."/>
            <person name="Glass J.I."/>
            <person name="Rusch D."/>
            <person name="Podicherti R."/>
            <person name="Tsui H.-C.T."/>
            <person name="Winkler M.E."/>
        </authorList>
    </citation>
    <scope>NUCLEOTIDE SEQUENCE</scope>
</reference>
<name>A0A382J5S1_9ZZZZ</name>
<accession>A0A382J5S1</accession>
<dbReference type="InterPro" id="IPR011010">
    <property type="entry name" value="DNA_brk_join_enz"/>
</dbReference>
<dbReference type="SUPFAM" id="SSF56349">
    <property type="entry name" value="DNA breaking-rejoining enzymes"/>
    <property type="match status" value="1"/>
</dbReference>
<proteinExistence type="predicted"/>
<organism evidence="3">
    <name type="scientific">marine metagenome</name>
    <dbReference type="NCBI Taxonomy" id="408172"/>
    <lineage>
        <taxon>unclassified sequences</taxon>
        <taxon>metagenomes</taxon>
        <taxon>ecological metagenomes</taxon>
    </lineage>
</organism>